<dbReference type="EMBL" id="CAAGRJ010036893">
    <property type="protein sequence ID" value="VFV45163.1"/>
    <property type="molecule type" value="Genomic_DNA"/>
</dbReference>
<feature type="transmembrane region" description="Helical" evidence="12">
    <location>
        <begin position="387"/>
        <end position="413"/>
    </location>
</feature>
<proteinExistence type="inferred from homology"/>
<reference evidence="14 15" key="1">
    <citation type="submission" date="2019-01" db="EMBL/GenBank/DDBJ databases">
        <authorList>
            <person name="Alioto T."/>
            <person name="Alioto T."/>
        </authorList>
    </citation>
    <scope>NUCLEOTIDE SEQUENCE [LARGE SCALE GENOMIC DNA]</scope>
</reference>
<organism evidence="14 15">
    <name type="scientific">Lynx pardinus</name>
    <name type="common">Iberian lynx</name>
    <name type="synonym">Felis pardina</name>
    <dbReference type="NCBI Taxonomy" id="191816"/>
    <lineage>
        <taxon>Eukaryota</taxon>
        <taxon>Metazoa</taxon>
        <taxon>Chordata</taxon>
        <taxon>Craniata</taxon>
        <taxon>Vertebrata</taxon>
        <taxon>Euteleostomi</taxon>
        <taxon>Mammalia</taxon>
        <taxon>Eutheria</taxon>
        <taxon>Laurasiatheria</taxon>
        <taxon>Carnivora</taxon>
        <taxon>Feliformia</taxon>
        <taxon>Felidae</taxon>
        <taxon>Felinae</taxon>
        <taxon>Lynx</taxon>
    </lineage>
</organism>
<feature type="transmembrane region" description="Helical" evidence="12">
    <location>
        <begin position="524"/>
        <end position="552"/>
    </location>
</feature>
<dbReference type="Proteomes" id="UP000386466">
    <property type="component" value="Unassembled WGS sequence"/>
</dbReference>
<dbReference type="GO" id="GO:0005886">
    <property type="term" value="C:plasma membrane"/>
    <property type="evidence" value="ECO:0007669"/>
    <property type="project" value="TreeGrafter"/>
</dbReference>
<evidence type="ECO:0000259" key="13">
    <source>
        <dbReference type="PROSITE" id="PS50262"/>
    </source>
</evidence>
<comment type="similarity">
    <text evidence="11">Belongs to the G-protein coupled receptor 1 family.</text>
</comment>
<comment type="subcellular location">
    <subcellularLocation>
        <location evidence="3">Membrane</location>
        <topology evidence="3">Multi-pass membrane protein</topology>
    </subcellularLocation>
</comment>
<feature type="transmembrane region" description="Helical" evidence="12">
    <location>
        <begin position="598"/>
        <end position="619"/>
    </location>
</feature>
<feature type="transmembrane region" description="Helical" evidence="12">
    <location>
        <begin position="323"/>
        <end position="346"/>
    </location>
</feature>
<evidence type="ECO:0000313" key="14">
    <source>
        <dbReference type="EMBL" id="VFV45163.1"/>
    </source>
</evidence>
<evidence type="ECO:0000256" key="4">
    <source>
        <dbReference type="ARBA" id="ARBA00022606"/>
    </source>
</evidence>
<feature type="transmembrane region" description="Helical" evidence="12">
    <location>
        <begin position="466"/>
        <end position="489"/>
    </location>
</feature>
<keyword evidence="5 11" id="KW-0812">Transmembrane</keyword>
<comment type="function">
    <text evidence="2">Putative odorant or sperm cell receptor.</text>
</comment>
<keyword evidence="9 12" id="KW-0472">Membrane</keyword>
<dbReference type="FunFam" id="1.20.1070.10:FF:000006">
    <property type="entry name" value="Olfactory receptor"/>
    <property type="match status" value="2"/>
</dbReference>
<dbReference type="SUPFAM" id="SSF81321">
    <property type="entry name" value="Family A G protein-coupled receptor-like"/>
    <property type="match status" value="2"/>
</dbReference>
<evidence type="ECO:0000256" key="1">
    <source>
        <dbReference type="ARBA" id="ARBA00002936"/>
    </source>
</evidence>
<protein>
    <submittedName>
        <fullName evidence="14">Olfactory receptor 52a5-like</fullName>
    </submittedName>
</protein>
<feature type="transmembrane region" description="Helical" evidence="12">
    <location>
        <begin position="425"/>
        <end position="446"/>
    </location>
</feature>
<feature type="domain" description="G-protein coupled receptors family 1 profile" evidence="13">
    <location>
        <begin position="43"/>
        <end position="295"/>
    </location>
</feature>
<dbReference type="Pfam" id="PF13853">
    <property type="entry name" value="7tm_4"/>
    <property type="match status" value="2"/>
</dbReference>
<keyword evidence="6" id="KW-0552">Olfaction</keyword>
<keyword evidence="11 14" id="KW-0675">Receptor</keyword>
<keyword evidence="4" id="KW-0716">Sensory transduction</keyword>
<evidence type="ECO:0000313" key="15">
    <source>
        <dbReference type="Proteomes" id="UP000386466"/>
    </source>
</evidence>
<dbReference type="InterPro" id="IPR000725">
    <property type="entry name" value="Olfact_rcpt"/>
</dbReference>
<dbReference type="PROSITE" id="PS00237">
    <property type="entry name" value="G_PROTEIN_RECEP_F1_1"/>
    <property type="match status" value="2"/>
</dbReference>
<feature type="transmembrane region" description="Helical" evidence="12">
    <location>
        <begin position="200"/>
        <end position="228"/>
    </location>
</feature>
<feature type="transmembrane region" description="Helical" evidence="12">
    <location>
        <begin position="274"/>
        <end position="295"/>
    </location>
</feature>
<dbReference type="InterPro" id="IPR050402">
    <property type="entry name" value="OR51/52/56-like"/>
</dbReference>
<keyword evidence="8 11" id="KW-0297">G-protein coupled receptor</keyword>
<keyword evidence="7 12" id="KW-1133">Transmembrane helix</keyword>
<feature type="transmembrane region" description="Helical" evidence="12">
    <location>
        <begin position="28"/>
        <end position="50"/>
    </location>
</feature>
<evidence type="ECO:0000256" key="3">
    <source>
        <dbReference type="ARBA" id="ARBA00004141"/>
    </source>
</evidence>
<feature type="transmembrane region" description="Helical" evidence="12">
    <location>
        <begin position="142"/>
        <end position="165"/>
    </location>
</feature>
<name>A0A485PLQ6_LYNPA</name>
<evidence type="ECO:0000256" key="7">
    <source>
        <dbReference type="ARBA" id="ARBA00022989"/>
    </source>
</evidence>
<evidence type="ECO:0000256" key="10">
    <source>
        <dbReference type="ARBA" id="ARBA00023224"/>
    </source>
</evidence>
<feature type="transmembrane region" description="Helical" evidence="12">
    <location>
        <begin position="62"/>
        <end position="80"/>
    </location>
</feature>
<dbReference type="PRINTS" id="PR00237">
    <property type="entry name" value="GPCRRHODOPSN"/>
</dbReference>
<comment type="function">
    <text evidence="1">Odorant receptor.</text>
</comment>
<dbReference type="GO" id="GO:0004930">
    <property type="term" value="F:G protein-coupled receptor activity"/>
    <property type="evidence" value="ECO:0007669"/>
    <property type="project" value="UniProtKB-KW"/>
</dbReference>
<dbReference type="PANTHER" id="PTHR26450:SF48">
    <property type="entry name" value="OLFACTORY RECEPTOR 52A5"/>
    <property type="match status" value="1"/>
</dbReference>
<evidence type="ECO:0000256" key="8">
    <source>
        <dbReference type="ARBA" id="ARBA00023040"/>
    </source>
</evidence>
<feature type="transmembrane region" description="Helical" evidence="12">
    <location>
        <begin position="352"/>
        <end position="375"/>
    </location>
</feature>
<evidence type="ECO:0000256" key="2">
    <source>
        <dbReference type="ARBA" id="ARBA00003929"/>
    </source>
</evidence>
<dbReference type="GO" id="GO:0004984">
    <property type="term" value="F:olfactory receptor activity"/>
    <property type="evidence" value="ECO:0007669"/>
    <property type="project" value="InterPro"/>
</dbReference>
<feature type="transmembrane region" description="Helical" evidence="12">
    <location>
        <begin position="100"/>
        <end position="122"/>
    </location>
</feature>
<dbReference type="PRINTS" id="PR00245">
    <property type="entry name" value="OLFACTORYR"/>
</dbReference>
<dbReference type="PROSITE" id="PS50262">
    <property type="entry name" value="G_PROTEIN_RECEP_F1_2"/>
    <property type="match status" value="2"/>
</dbReference>
<feature type="domain" description="G-protein coupled receptors family 1 profile" evidence="13">
    <location>
        <begin position="367"/>
        <end position="619"/>
    </location>
</feature>
<sequence length="642" mass="72886">MSISNITVFMPSVLTLIGIPGLETVQCWIGIPFCVMYLIAIIGNFLLLIIIRSERSLHEPMYIFLGMLGVTDIVLGTSIVPKMLGIFWFHVPEIYFDSCLLQMGLIHTFQGIESGILLAMALDRYVAICYPLRHSAIFTHRLVTQIGALVTLRAALLVAPSLVLIKCRFQFYHTTIISHCYCEHMAIVKLAAENVRANKIYGLFVAFIVAGFDLTFITLSYAQIFFTVFRLPQKEARLKAFNTCIAHMCVFLQFYLLAFFSFFTHRFGAHVPPYIHILFSSLYLLVPPFLNPLVYGAKTKQIRIHVGIEDETAKPLLDSADQIIMLLLNGSVFMPSVLTLIGIPGLQSVQCWIGIPFCVMYVIAVIGNSLILGIIRYERSLHKPMYIFLAMLGATDIALSTCILPKMLGIFWFHLPEISFAACLLQMWLIHSFQAIESGILLAMALDRYVAICDPLRHTTIFSQQLLTHIGVGVTLRAAILTVPSIMLIKCRLKLYRTTVISHSYCEHMAVVKLAIEDVRINKIYGLFVAFSILGFDIIFITLSYVQIFLTVFQLPQKEARFKAFNTCIAHICVFLQFYLLAFFSFFTHRFGSHIPPYVHILLSNLYLLVPPFLNPIVYGVKTKQIRDHVLKMFFSKKRLDH</sequence>
<feature type="transmembrane region" description="Helical" evidence="12">
    <location>
        <begin position="240"/>
        <end position="262"/>
    </location>
</feature>
<evidence type="ECO:0000256" key="12">
    <source>
        <dbReference type="SAM" id="Phobius"/>
    </source>
</evidence>
<dbReference type="PANTHER" id="PTHR26450">
    <property type="entry name" value="OLFACTORY RECEPTOR 56B1-RELATED"/>
    <property type="match status" value="1"/>
</dbReference>
<dbReference type="AlphaFoldDB" id="A0A485PLQ6"/>
<gene>
    <name evidence="14" type="ORF">LYPA_23C008399</name>
</gene>
<evidence type="ECO:0000256" key="6">
    <source>
        <dbReference type="ARBA" id="ARBA00022725"/>
    </source>
</evidence>
<keyword evidence="10 11" id="KW-0807">Transducer</keyword>
<evidence type="ECO:0000256" key="9">
    <source>
        <dbReference type="ARBA" id="ARBA00023136"/>
    </source>
</evidence>
<evidence type="ECO:0000256" key="11">
    <source>
        <dbReference type="RuleBase" id="RU000688"/>
    </source>
</evidence>
<dbReference type="InterPro" id="IPR017452">
    <property type="entry name" value="GPCR_Rhodpsn_7TM"/>
</dbReference>
<dbReference type="Gene3D" id="1.20.1070.10">
    <property type="entry name" value="Rhodopsin 7-helix transmembrane proteins"/>
    <property type="match status" value="2"/>
</dbReference>
<dbReference type="CDD" id="cd15955">
    <property type="entry name" value="7tmA_OR52A-like"/>
    <property type="match status" value="1"/>
</dbReference>
<feature type="transmembrane region" description="Helical" evidence="12">
    <location>
        <begin position="564"/>
        <end position="586"/>
    </location>
</feature>
<evidence type="ECO:0000256" key="5">
    <source>
        <dbReference type="ARBA" id="ARBA00022692"/>
    </source>
</evidence>
<accession>A0A485PLQ6</accession>
<keyword evidence="15" id="KW-1185">Reference proteome</keyword>
<dbReference type="InterPro" id="IPR000276">
    <property type="entry name" value="GPCR_Rhodpsn"/>
</dbReference>